<proteinExistence type="predicted"/>
<feature type="domain" description="DDE Tnp4" evidence="4">
    <location>
        <begin position="66"/>
        <end position="179"/>
    </location>
</feature>
<evidence type="ECO:0000313" key="6">
    <source>
        <dbReference type="EMBL" id="DBA01416.1"/>
    </source>
</evidence>
<accession>A0AAV2Z4U0</accession>
<reference evidence="6" key="2">
    <citation type="journal article" date="2023" name="Microbiol Resour">
        <title>Decontamination and Annotation of the Draft Genome Sequence of the Oomycete Lagenidium giganteum ARSEF 373.</title>
        <authorList>
            <person name="Morgan W.R."/>
            <person name="Tartar A."/>
        </authorList>
    </citation>
    <scope>NUCLEOTIDE SEQUENCE</scope>
    <source>
        <strain evidence="6">ARSEF 373</strain>
    </source>
</reference>
<keyword evidence="2" id="KW-0479">Metal-binding</keyword>
<organism evidence="6 7">
    <name type="scientific">Lagenidium giganteum</name>
    <dbReference type="NCBI Taxonomy" id="4803"/>
    <lineage>
        <taxon>Eukaryota</taxon>
        <taxon>Sar</taxon>
        <taxon>Stramenopiles</taxon>
        <taxon>Oomycota</taxon>
        <taxon>Peronosporomycetes</taxon>
        <taxon>Pythiales</taxon>
        <taxon>Pythiaceae</taxon>
    </lineage>
</organism>
<comment type="caution">
    <text evidence="6">The sequence shown here is derived from an EMBL/GenBank/DDBJ whole genome shotgun (WGS) entry which is preliminary data.</text>
</comment>
<dbReference type="PANTHER" id="PTHR34415">
    <property type="entry name" value="INTEGRASE CATALYTIC DOMAIN-CONTAINING PROTEIN"/>
    <property type="match status" value="1"/>
</dbReference>
<dbReference type="PANTHER" id="PTHR34415:SF1">
    <property type="entry name" value="INTEGRASE CATALYTIC DOMAIN-CONTAINING PROTEIN"/>
    <property type="match status" value="1"/>
</dbReference>
<evidence type="ECO:0000256" key="2">
    <source>
        <dbReference type="ARBA" id="ARBA00022723"/>
    </source>
</evidence>
<dbReference type="InterPro" id="IPR057191">
    <property type="entry name" value="DUF7869"/>
</dbReference>
<gene>
    <name evidence="6" type="ORF">N0F65_007313</name>
</gene>
<name>A0AAV2Z4U0_9STRA</name>
<dbReference type="GO" id="GO:0046872">
    <property type="term" value="F:metal ion binding"/>
    <property type="evidence" value="ECO:0007669"/>
    <property type="project" value="UniProtKB-KW"/>
</dbReference>
<sequence>MYCSASLRWNDQSKRHSFEKKIVALMFSLGSQGGYREIDQAFASHAFGNPSDSCQASSVSNGFYPALNMQEMVDASMMFRSVDVRPGSWSNQKIWNASETGKTLRHQIPPGTHIIAGAGYALRPWMLTPYAKTFDGTLGEVKAHRYSFAHSSTRMVVERTFGVWKERFRISKVAMQAKDLQRTMISLRPPLCSTAFWSAQAGKQADKMEDVVELSEGDHDDCMDDESEWTGDSDSSFSAVSNVSDDANDDEDGSAATAIDICILAIRGADKCQRKCLCEKSAELRSAIASIMRMAKRDVRLSMRTSLAIAFRIELKGKRKRESGKRTRFFYRHHKDVLEGNVDVPSHGNVANAHNSQIVWAPIQTWFSQFAATVGNLVPLRVRLQKTENGKITAYTTSKLYTIIPPTFTWEKLYVEMKKAVPPTMTKRPLDSAFRKQMMRDFPHIVIWSPRSNVSDVCAVYTNTMKKTNSADTMEVIGQHISSARQMRELYKHDVAMTSDEYVVLTMDFSQNFALPQCYDTPSEWYFLFLINVYLFTRRPTRRESSNEVVSMLDSQLFHDTDRSPSSRTLTVYADNCCGQNKNNFVVKFMLLLAHVGMFKEVRLRFLVKGHTKTARDRSFAFVRKKYMRSDRWTLEQFAKVVHAAGGKSPSEKCKCVIAETSDVFYDNKPIVNELYKNIAGITKYEMFRTEHSSPGVVECKMAPDGEACVMDLRKAYDSIRVTPERALMLWNRREPLSQPPVNPEKVKAIHEKVRKYVPHEYRSDPFYVAPTERKQEIARAAKKARSSARASLRASNQSEAENTAIV</sequence>
<feature type="region of interest" description="Disordered" evidence="3">
    <location>
        <begin position="216"/>
        <end position="251"/>
    </location>
</feature>
<evidence type="ECO:0000259" key="4">
    <source>
        <dbReference type="Pfam" id="PF13359"/>
    </source>
</evidence>
<dbReference type="AlphaFoldDB" id="A0AAV2Z4U0"/>
<feature type="compositionally biased region" description="Polar residues" evidence="3">
    <location>
        <begin position="797"/>
        <end position="807"/>
    </location>
</feature>
<dbReference type="Proteomes" id="UP001146120">
    <property type="component" value="Unassembled WGS sequence"/>
</dbReference>
<evidence type="ECO:0000259" key="5">
    <source>
        <dbReference type="Pfam" id="PF25273"/>
    </source>
</evidence>
<dbReference type="Pfam" id="PF25273">
    <property type="entry name" value="DUF7869"/>
    <property type="match status" value="1"/>
</dbReference>
<feature type="compositionally biased region" description="Low complexity" evidence="3">
    <location>
        <begin position="232"/>
        <end position="245"/>
    </location>
</feature>
<evidence type="ECO:0000256" key="1">
    <source>
        <dbReference type="ARBA" id="ARBA00001968"/>
    </source>
</evidence>
<evidence type="ECO:0000256" key="3">
    <source>
        <dbReference type="SAM" id="MobiDB-lite"/>
    </source>
</evidence>
<protein>
    <recommendedName>
        <fullName evidence="8">DDE Tnp4 domain-containing protein</fullName>
    </recommendedName>
</protein>
<evidence type="ECO:0000313" key="7">
    <source>
        <dbReference type="Proteomes" id="UP001146120"/>
    </source>
</evidence>
<comment type="cofactor">
    <cofactor evidence="1">
        <name>a divalent metal cation</name>
        <dbReference type="ChEBI" id="CHEBI:60240"/>
    </cofactor>
</comment>
<evidence type="ECO:0008006" key="8">
    <source>
        <dbReference type="Google" id="ProtNLM"/>
    </source>
</evidence>
<feature type="region of interest" description="Disordered" evidence="3">
    <location>
        <begin position="783"/>
        <end position="807"/>
    </location>
</feature>
<feature type="domain" description="DUF7869" evidence="5">
    <location>
        <begin position="534"/>
        <end position="698"/>
    </location>
</feature>
<keyword evidence="7" id="KW-1185">Reference proteome</keyword>
<dbReference type="InterPro" id="IPR027806">
    <property type="entry name" value="HARBI1_dom"/>
</dbReference>
<dbReference type="Pfam" id="PF13359">
    <property type="entry name" value="DDE_Tnp_4"/>
    <property type="match status" value="1"/>
</dbReference>
<reference evidence="6" key="1">
    <citation type="submission" date="2022-11" db="EMBL/GenBank/DDBJ databases">
        <authorList>
            <person name="Morgan W.R."/>
            <person name="Tartar A."/>
        </authorList>
    </citation>
    <scope>NUCLEOTIDE SEQUENCE</scope>
    <source>
        <strain evidence="6">ARSEF 373</strain>
    </source>
</reference>
<feature type="compositionally biased region" description="Acidic residues" evidence="3">
    <location>
        <begin position="216"/>
        <end position="231"/>
    </location>
</feature>
<dbReference type="EMBL" id="DAKRPA010000048">
    <property type="protein sequence ID" value="DBA01416.1"/>
    <property type="molecule type" value="Genomic_DNA"/>
</dbReference>